<reference evidence="4 5" key="1">
    <citation type="submission" date="2018-05" db="EMBL/GenBank/DDBJ databases">
        <title>Draft genome of Methanospirillum stamsii Pt1.</title>
        <authorList>
            <person name="Dueholm M.S."/>
            <person name="Nielsen P.H."/>
            <person name="Bakmann L.F."/>
            <person name="Otzen D.E."/>
        </authorList>
    </citation>
    <scope>NUCLEOTIDE SEQUENCE [LARGE SCALE GENOMIC DNA]</scope>
    <source>
        <strain evidence="4 5">Pt1</strain>
    </source>
</reference>
<dbReference type="PROSITE" id="PS51160">
    <property type="entry name" value="ACYLPHOSPHATASE_3"/>
    <property type="match status" value="1"/>
</dbReference>
<dbReference type="Pfam" id="PF00708">
    <property type="entry name" value="Acylphosphatase"/>
    <property type="match status" value="1"/>
</dbReference>
<comment type="catalytic activity">
    <reaction evidence="1">
        <text>an acyl phosphate + H2O = a carboxylate + phosphate + H(+)</text>
        <dbReference type="Rhea" id="RHEA:14965"/>
        <dbReference type="ChEBI" id="CHEBI:15377"/>
        <dbReference type="ChEBI" id="CHEBI:15378"/>
        <dbReference type="ChEBI" id="CHEBI:29067"/>
        <dbReference type="ChEBI" id="CHEBI:43474"/>
        <dbReference type="ChEBI" id="CHEBI:59918"/>
        <dbReference type="EC" id="3.6.1.7"/>
    </reaction>
</comment>
<feature type="active site" evidence="1">
    <location>
        <position position="19"/>
    </location>
</feature>
<dbReference type="PANTHER" id="PTHR47268:SF4">
    <property type="entry name" value="ACYLPHOSPHATASE"/>
    <property type="match status" value="1"/>
</dbReference>
<evidence type="ECO:0000313" key="4">
    <source>
        <dbReference type="EMBL" id="PWR70826.1"/>
    </source>
</evidence>
<feature type="domain" description="Acylphosphatase-like" evidence="3">
    <location>
        <begin position="4"/>
        <end position="92"/>
    </location>
</feature>
<keyword evidence="5" id="KW-1185">Reference proteome</keyword>
<keyword evidence="1" id="KW-0378">Hydrolase</keyword>
<accession>A0A2V2MZK9</accession>
<dbReference type="Proteomes" id="UP000245934">
    <property type="component" value="Unassembled WGS sequence"/>
</dbReference>
<dbReference type="AlphaFoldDB" id="A0A2V2MZK9"/>
<comment type="similarity">
    <text evidence="2">Belongs to the acylphosphatase family.</text>
</comment>
<dbReference type="RefSeq" id="WP_109941960.1">
    <property type="nucleotide sequence ID" value="NZ_CP176366.1"/>
</dbReference>
<dbReference type="Gene3D" id="3.30.70.100">
    <property type="match status" value="1"/>
</dbReference>
<comment type="caution">
    <text evidence="4">The sequence shown here is derived from an EMBL/GenBank/DDBJ whole genome shotgun (WGS) entry which is preliminary data.</text>
</comment>
<organism evidence="4 5">
    <name type="scientific">Methanospirillum stamsii</name>
    <dbReference type="NCBI Taxonomy" id="1277351"/>
    <lineage>
        <taxon>Archaea</taxon>
        <taxon>Methanobacteriati</taxon>
        <taxon>Methanobacteriota</taxon>
        <taxon>Stenosarchaea group</taxon>
        <taxon>Methanomicrobia</taxon>
        <taxon>Methanomicrobiales</taxon>
        <taxon>Methanospirillaceae</taxon>
        <taxon>Methanospirillum</taxon>
    </lineage>
</organism>
<dbReference type="GO" id="GO:0003998">
    <property type="term" value="F:acylphosphatase activity"/>
    <property type="evidence" value="ECO:0007669"/>
    <property type="project" value="UniProtKB-EC"/>
</dbReference>
<dbReference type="EMBL" id="QGMZ01000039">
    <property type="protein sequence ID" value="PWR70826.1"/>
    <property type="molecule type" value="Genomic_DNA"/>
</dbReference>
<dbReference type="SUPFAM" id="SSF54975">
    <property type="entry name" value="Acylphosphatase/BLUF domain-like"/>
    <property type="match status" value="1"/>
</dbReference>
<proteinExistence type="inferred from homology"/>
<dbReference type="InterPro" id="IPR001792">
    <property type="entry name" value="Acylphosphatase-like_dom"/>
</dbReference>
<evidence type="ECO:0000259" key="3">
    <source>
        <dbReference type="PROSITE" id="PS51160"/>
    </source>
</evidence>
<sequence length="158" mass="18377">MQKRLTILVTGRVQRVGFRGFARLVANRYGVFGYAENLPDGSVRIVAEGEEEMLSRFCEDLKAEDEPLISVESMNITETEFHGDLTHFEPHFGDFQKEMFYRSELGLEYLKEMVKLQKRSLKMQEEMVSALRDMKKESKKRREVLERVIEAIHTQGVG</sequence>
<gene>
    <name evidence="4" type="ORF">DLD82_15165</name>
</gene>
<evidence type="ECO:0000256" key="1">
    <source>
        <dbReference type="PROSITE-ProRule" id="PRU00520"/>
    </source>
</evidence>
<dbReference type="OrthoDB" id="6643at2157"/>
<evidence type="ECO:0000256" key="2">
    <source>
        <dbReference type="RuleBase" id="RU004168"/>
    </source>
</evidence>
<name>A0A2V2MZK9_9EURY</name>
<dbReference type="InterPro" id="IPR036046">
    <property type="entry name" value="Acylphosphatase-like_dom_sf"/>
</dbReference>
<feature type="active site" evidence="1">
    <location>
        <position position="37"/>
    </location>
</feature>
<evidence type="ECO:0000313" key="5">
    <source>
        <dbReference type="Proteomes" id="UP000245934"/>
    </source>
</evidence>
<dbReference type="InterPro" id="IPR020456">
    <property type="entry name" value="Acylphosphatase"/>
</dbReference>
<dbReference type="PANTHER" id="PTHR47268">
    <property type="entry name" value="ACYLPHOSPHATASE"/>
    <property type="match status" value="1"/>
</dbReference>
<dbReference type="GeneID" id="97608234"/>
<dbReference type="EC" id="3.6.1.7" evidence="1"/>
<protein>
    <recommendedName>
        <fullName evidence="1">acylphosphatase</fullName>
        <ecNumber evidence="1">3.6.1.7</ecNumber>
    </recommendedName>
</protein>